<dbReference type="PROSITE" id="PS50011">
    <property type="entry name" value="PROTEIN_KINASE_DOM"/>
    <property type="match status" value="1"/>
</dbReference>
<feature type="compositionally biased region" description="Basic and acidic residues" evidence="6">
    <location>
        <begin position="333"/>
        <end position="358"/>
    </location>
</feature>
<name>A0ABV9XL56_9ACTN</name>
<feature type="compositionally biased region" description="Low complexity" evidence="6">
    <location>
        <begin position="436"/>
        <end position="458"/>
    </location>
</feature>
<evidence type="ECO:0000313" key="8">
    <source>
        <dbReference type="EMBL" id="MFC5026130.1"/>
    </source>
</evidence>
<accession>A0ABV9XL56</accession>
<keyword evidence="4 8" id="KW-0418">Kinase</keyword>
<dbReference type="GO" id="GO:0004674">
    <property type="term" value="F:protein serine/threonine kinase activity"/>
    <property type="evidence" value="ECO:0007669"/>
    <property type="project" value="UniProtKB-EC"/>
</dbReference>
<dbReference type="Proteomes" id="UP001595829">
    <property type="component" value="Unassembled WGS sequence"/>
</dbReference>
<organism evidence="8 9">
    <name type="scientific">Streptomyces coeruleoprunus</name>
    <dbReference type="NCBI Taxonomy" id="285563"/>
    <lineage>
        <taxon>Bacteria</taxon>
        <taxon>Bacillati</taxon>
        <taxon>Actinomycetota</taxon>
        <taxon>Actinomycetes</taxon>
        <taxon>Kitasatosporales</taxon>
        <taxon>Streptomycetaceae</taxon>
        <taxon>Streptomyces</taxon>
    </lineage>
</organism>
<dbReference type="RefSeq" id="WP_345689653.1">
    <property type="nucleotide sequence ID" value="NZ_BAABIT010000001.1"/>
</dbReference>
<evidence type="ECO:0000256" key="3">
    <source>
        <dbReference type="ARBA" id="ARBA00022741"/>
    </source>
</evidence>
<sequence>MTGAGKRLLPLSGDDPAELGQYRLVGRLAAGGMGRIYLARHRVGQRLVAVKTLLAEGVVSEPDRRRFAREVALARRIDNRFTARVVDADPEATTPWMAIEYIPAPSLAELVGTAGRLPASAIRWVAAGTAQALEALHREGIVHRDVKPQNILLPLDGPRLIDFGISHATDLTRTSLTLGTISFTSPEQARGEPSTAASDVYSLGATLFHLAVERPPYPEGEDTLRLLARVSRGDLDLTGLPKELVPLIHPCLAVDPARRPRPADMLARFMEERDRLPTSHSGSRWLPPRWTELILAYERQGQEWQTLAPMGPGAATADQRTAPVPPPGPTRLDTQEQERRARQQAERERARADAEARARARAQAQAQAQAQARAEAAARARAEADARARSASSARATPPPAPPAAPKKGSSAGSWFLFFAAVLGLLFLADSCDDGSGSSSSSSSGPSYTRPTSSYTPSRPTPEPEDLAFRAVRAGECLDVYADGYGEWSRSVPVRVSCDSASAYVYVTRTSTDTDTDCRRGQGRSQWLNFGADDIDTVLCLTRQFRAGQCFTAKMDQNYRATADLMVVWNCDGDKVPRGQTHIMQITGYYRMPSDRRVNCVNDNSRFWWWEVNDGKSVVCAKVA</sequence>
<keyword evidence="9" id="KW-1185">Reference proteome</keyword>
<reference evidence="9" key="1">
    <citation type="journal article" date="2019" name="Int. J. Syst. Evol. Microbiol.">
        <title>The Global Catalogue of Microorganisms (GCM) 10K type strain sequencing project: providing services to taxonomists for standard genome sequencing and annotation.</title>
        <authorList>
            <consortium name="The Broad Institute Genomics Platform"/>
            <consortium name="The Broad Institute Genome Sequencing Center for Infectious Disease"/>
            <person name="Wu L."/>
            <person name="Ma J."/>
        </authorList>
    </citation>
    <scope>NUCLEOTIDE SEQUENCE [LARGE SCALE GENOMIC DNA]</scope>
    <source>
        <strain evidence="9">CGMCC 4.1648</strain>
    </source>
</reference>
<keyword evidence="3" id="KW-0547">Nucleotide-binding</keyword>
<keyword evidence="5" id="KW-0067">ATP-binding</keyword>
<feature type="domain" description="Protein kinase" evidence="7">
    <location>
        <begin position="22"/>
        <end position="276"/>
    </location>
</feature>
<feature type="compositionally biased region" description="Basic and acidic residues" evidence="6">
    <location>
        <begin position="376"/>
        <end position="388"/>
    </location>
</feature>
<dbReference type="EC" id="2.7.11.1" evidence="1"/>
<dbReference type="PANTHER" id="PTHR43671:SF13">
    <property type="entry name" value="SERINE_THREONINE-PROTEIN KINASE NEK2"/>
    <property type="match status" value="1"/>
</dbReference>
<evidence type="ECO:0000256" key="2">
    <source>
        <dbReference type="ARBA" id="ARBA00022679"/>
    </source>
</evidence>
<dbReference type="InterPro" id="IPR008271">
    <property type="entry name" value="Ser/Thr_kinase_AS"/>
</dbReference>
<dbReference type="SMART" id="SM00220">
    <property type="entry name" value="S_TKc"/>
    <property type="match status" value="1"/>
</dbReference>
<evidence type="ECO:0000256" key="5">
    <source>
        <dbReference type="ARBA" id="ARBA00022840"/>
    </source>
</evidence>
<dbReference type="Gene3D" id="1.10.510.10">
    <property type="entry name" value="Transferase(Phosphotransferase) domain 1"/>
    <property type="match status" value="1"/>
</dbReference>
<evidence type="ECO:0000256" key="1">
    <source>
        <dbReference type="ARBA" id="ARBA00012513"/>
    </source>
</evidence>
<feature type="region of interest" description="Disordered" evidence="6">
    <location>
        <begin position="308"/>
        <end position="409"/>
    </location>
</feature>
<dbReference type="InterPro" id="IPR000719">
    <property type="entry name" value="Prot_kinase_dom"/>
</dbReference>
<dbReference type="SUPFAM" id="SSF56112">
    <property type="entry name" value="Protein kinase-like (PK-like)"/>
    <property type="match status" value="1"/>
</dbReference>
<evidence type="ECO:0000256" key="6">
    <source>
        <dbReference type="SAM" id="MobiDB-lite"/>
    </source>
</evidence>
<evidence type="ECO:0000313" key="9">
    <source>
        <dbReference type="Proteomes" id="UP001595829"/>
    </source>
</evidence>
<proteinExistence type="predicted"/>
<feature type="compositionally biased region" description="Low complexity" evidence="6">
    <location>
        <begin position="361"/>
        <end position="375"/>
    </location>
</feature>
<dbReference type="EMBL" id="JBHSJD010000024">
    <property type="protein sequence ID" value="MFC5026130.1"/>
    <property type="molecule type" value="Genomic_DNA"/>
</dbReference>
<evidence type="ECO:0000256" key="4">
    <source>
        <dbReference type="ARBA" id="ARBA00022777"/>
    </source>
</evidence>
<dbReference type="InterPro" id="IPR050660">
    <property type="entry name" value="NEK_Ser/Thr_kinase"/>
</dbReference>
<dbReference type="InterPro" id="IPR011009">
    <property type="entry name" value="Kinase-like_dom_sf"/>
</dbReference>
<dbReference type="CDD" id="cd14014">
    <property type="entry name" value="STKc_PknB_like"/>
    <property type="match status" value="1"/>
</dbReference>
<dbReference type="PANTHER" id="PTHR43671">
    <property type="entry name" value="SERINE/THREONINE-PROTEIN KINASE NEK"/>
    <property type="match status" value="1"/>
</dbReference>
<dbReference type="Gene3D" id="3.30.200.20">
    <property type="entry name" value="Phosphorylase Kinase, domain 1"/>
    <property type="match status" value="1"/>
</dbReference>
<keyword evidence="2 8" id="KW-0808">Transferase</keyword>
<dbReference type="Pfam" id="PF00069">
    <property type="entry name" value="Pkinase"/>
    <property type="match status" value="1"/>
</dbReference>
<protein>
    <recommendedName>
        <fullName evidence="1">non-specific serine/threonine protein kinase</fullName>
        <ecNumber evidence="1">2.7.11.1</ecNumber>
    </recommendedName>
</protein>
<feature type="region of interest" description="Disordered" evidence="6">
    <location>
        <begin position="435"/>
        <end position="464"/>
    </location>
</feature>
<comment type="caution">
    <text evidence="8">The sequence shown here is derived from an EMBL/GenBank/DDBJ whole genome shotgun (WGS) entry which is preliminary data.</text>
</comment>
<dbReference type="PROSITE" id="PS00108">
    <property type="entry name" value="PROTEIN_KINASE_ST"/>
    <property type="match status" value="1"/>
</dbReference>
<evidence type="ECO:0000259" key="7">
    <source>
        <dbReference type="PROSITE" id="PS50011"/>
    </source>
</evidence>
<gene>
    <name evidence="8" type="ORF">ACFPM3_28770</name>
</gene>